<name>A0ABT6A9R7_9ACTN</name>
<dbReference type="EMBL" id="JARJBB010000013">
    <property type="protein sequence ID" value="MDF3301396.1"/>
    <property type="molecule type" value="Genomic_DNA"/>
</dbReference>
<evidence type="ECO:0000313" key="3">
    <source>
        <dbReference type="EMBL" id="MDF3301396.1"/>
    </source>
</evidence>
<organism evidence="3 4">
    <name type="scientific">Streptomyces tropicalis</name>
    <dbReference type="NCBI Taxonomy" id="3034234"/>
    <lineage>
        <taxon>Bacteria</taxon>
        <taxon>Bacillati</taxon>
        <taxon>Actinomycetota</taxon>
        <taxon>Actinomycetes</taxon>
        <taxon>Kitasatosporales</taxon>
        <taxon>Streptomycetaceae</taxon>
        <taxon>Streptomyces</taxon>
    </lineage>
</organism>
<sequence length="90" mass="9523">MEPGTGKFAICFRMANTVRRRSRSPSPRSPPAATARGRTPVAAGSSTEDVLDVVAQQDGWYDLTVAVDSDPTWSRRFTGHLGTGAASVTG</sequence>
<accession>A0ABT6A9R7</accession>
<evidence type="ECO:0000313" key="4">
    <source>
        <dbReference type="Proteomes" id="UP001221150"/>
    </source>
</evidence>
<proteinExistence type="predicted"/>
<feature type="compositionally biased region" description="Low complexity" evidence="1">
    <location>
        <begin position="31"/>
        <end position="44"/>
    </location>
</feature>
<feature type="region of interest" description="Disordered" evidence="1">
    <location>
        <begin position="18"/>
        <end position="46"/>
    </location>
</feature>
<evidence type="ECO:0000259" key="2">
    <source>
        <dbReference type="Pfam" id="PF05506"/>
    </source>
</evidence>
<protein>
    <submittedName>
        <fullName evidence="3">DUF756 domain-containing protein</fullName>
    </submittedName>
</protein>
<dbReference type="Proteomes" id="UP001221150">
    <property type="component" value="Unassembled WGS sequence"/>
</dbReference>
<dbReference type="Pfam" id="PF05506">
    <property type="entry name" value="PLipase_C_C"/>
    <property type="match status" value="1"/>
</dbReference>
<evidence type="ECO:0000256" key="1">
    <source>
        <dbReference type="SAM" id="MobiDB-lite"/>
    </source>
</evidence>
<dbReference type="RefSeq" id="WP_276110966.1">
    <property type="nucleotide sequence ID" value="NZ_JARJBB010000013.1"/>
</dbReference>
<dbReference type="InterPro" id="IPR008475">
    <property type="entry name" value="PLipase_C_C"/>
</dbReference>
<reference evidence="3 4" key="1">
    <citation type="submission" date="2023-03" db="EMBL/GenBank/DDBJ databases">
        <title>Draft genome sequence of Streptomyces sp. K1PA1 isolated from peat swamp forest in Thailand.</title>
        <authorList>
            <person name="Klaysubun C."/>
            <person name="Duangmal K."/>
        </authorList>
    </citation>
    <scope>NUCLEOTIDE SEQUENCE [LARGE SCALE GENOMIC DNA]</scope>
    <source>
        <strain evidence="3 4">K1PA1</strain>
    </source>
</reference>
<feature type="domain" description="Bacterial phospholipase C C-terminal" evidence="2">
    <location>
        <begin position="36"/>
        <end position="80"/>
    </location>
</feature>
<comment type="caution">
    <text evidence="3">The sequence shown here is derived from an EMBL/GenBank/DDBJ whole genome shotgun (WGS) entry which is preliminary data.</text>
</comment>
<gene>
    <name evidence="3" type="ORF">P3H78_22775</name>
</gene>
<keyword evidence="4" id="KW-1185">Reference proteome</keyword>